<dbReference type="SFLD" id="SFLDS00005">
    <property type="entry name" value="Isoprenoid_Synthase_Type_I"/>
    <property type="match status" value="1"/>
</dbReference>
<dbReference type="OrthoDB" id="9805316at2"/>
<dbReference type="AlphaFoldDB" id="D5SJD3"/>
<dbReference type="eggNOG" id="COG0142">
    <property type="taxonomic scope" value="Bacteria"/>
</dbReference>
<evidence type="ECO:0000256" key="4">
    <source>
        <dbReference type="SAM" id="MobiDB-lite"/>
    </source>
</evidence>
<keyword evidence="2" id="KW-0460">Magnesium</keyword>
<dbReference type="Proteomes" id="UP000002357">
    <property type="component" value="Plasmid pSCL4"/>
</dbReference>
<evidence type="ECO:0000256" key="1">
    <source>
        <dbReference type="ARBA" id="ARBA00022723"/>
    </source>
</evidence>
<keyword evidence="6" id="KW-1185">Reference proteome</keyword>
<dbReference type="InterPro" id="IPR008949">
    <property type="entry name" value="Isoprenoid_synthase_dom_sf"/>
</dbReference>
<organism evidence="5 6">
    <name type="scientific">Streptomyces clavuligerus</name>
    <dbReference type="NCBI Taxonomy" id="1901"/>
    <lineage>
        <taxon>Bacteria</taxon>
        <taxon>Bacillati</taxon>
        <taxon>Actinomycetota</taxon>
        <taxon>Actinomycetes</taxon>
        <taxon>Kitasatosporales</taxon>
        <taxon>Streptomycetaceae</taxon>
        <taxon>Streptomyces</taxon>
    </lineage>
</organism>
<geneLocation type="plasmid" evidence="5 6">
    <name>pSCL4</name>
</geneLocation>
<evidence type="ECO:0000313" key="5">
    <source>
        <dbReference type="EMBL" id="EFG04026.2"/>
    </source>
</evidence>
<accession>D5SJD3</accession>
<dbReference type="PROSITE" id="PS00723">
    <property type="entry name" value="POLYPRENYL_SYNTHASE_1"/>
    <property type="match status" value="1"/>
</dbReference>
<dbReference type="GO" id="GO:0046872">
    <property type="term" value="F:metal ion binding"/>
    <property type="evidence" value="ECO:0007669"/>
    <property type="project" value="UniProtKB-KW"/>
</dbReference>
<dbReference type="EMBL" id="CM000914">
    <property type="protein sequence ID" value="EFG04026.2"/>
    <property type="molecule type" value="Genomic_DNA"/>
</dbReference>
<proteinExistence type="inferred from homology"/>
<dbReference type="GeneID" id="93733673"/>
<dbReference type="InterPro" id="IPR000092">
    <property type="entry name" value="Polyprenyl_synt"/>
</dbReference>
<keyword evidence="3" id="KW-0808">Transferase</keyword>
<name>D5SJD3_STRCL</name>
<keyword evidence="1" id="KW-0479">Metal-binding</keyword>
<reference evidence="5 6" key="1">
    <citation type="journal article" date="2010" name="Genome Biol. Evol.">
        <title>The sequence of a 1.8-mb bacterial linear plasmid reveals a rich evolutionary reservoir of secondary metabolic pathways.</title>
        <authorList>
            <person name="Medema M.H."/>
            <person name="Trefzer A."/>
            <person name="Kovalchuk A."/>
            <person name="van den Berg M."/>
            <person name="Mueller U."/>
            <person name="Heijne W."/>
            <person name="Wu L."/>
            <person name="Alam M.T."/>
            <person name="Ronning C.M."/>
            <person name="Nierman W.C."/>
            <person name="Bovenberg R.A.L."/>
            <person name="Breitling R."/>
            <person name="Takano E."/>
        </authorList>
    </citation>
    <scope>NUCLEOTIDE SEQUENCE [LARGE SCALE GENOMIC DNA]</scope>
    <source>
        <strain evidence="6">ATCC 27064 / DSM 738 / JCM 4710 / NBRC 13307 / NCIMB 12785 / NRRL 3585 / VKM Ac-602</strain>
        <plasmid evidence="5">pSCL4</plasmid>
    </source>
</reference>
<gene>
    <name evidence="5" type="ORF">SCLAV_p0537</name>
</gene>
<dbReference type="GO" id="GO:0008299">
    <property type="term" value="P:isoprenoid biosynthetic process"/>
    <property type="evidence" value="ECO:0007669"/>
    <property type="project" value="InterPro"/>
</dbReference>
<comment type="similarity">
    <text evidence="3">Belongs to the FPP/GGPP synthase family.</text>
</comment>
<evidence type="ECO:0000256" key="3">
    <source>
        <dbReference type="RuleBase" id="RU004466"/>
    </source>
</evidence>
<sequence>MSSRRAGQWVDSHIDGQYPSDPAPWGAGPLPGNPWDGLDLALHGHVADRLHRALVAPVRHLIDHGGRRWRPALVAHTIELLGGAPERFGPLVAALELAHTGSLVVDDVEDGSAVRRGRPTAHAAFGTAVALNAGTAAYFAFDRAIDLTLPDDSDLAGELRALFLAALRAAHMGQALDLQGHHPELEHALTSGESAPVLHSVRLTHRLKSGTLVAAGFTMAALVTCAPPALVGALTDFGMALGTAYQITDDTADLEGVTHDGRPTKTVAEDLRGAKVTLPLAHATARVPADRLMALWGRVRDGARADDGRAAGNGGDGRAATDGRAVEELRRALLSCGAAAVCEEEARLLVDGAWHRLRPLLPHRHPATARLGELARRTVLRSRTA</sequence>
<dbReference type="GO" id="GO:0004659">
    <property type="term" value="F:prenyltransferase activity"/>
    <property type="evidence" value="ECO:0007669"/>
    <property type="project" value="InterPro"/>
</dbReference>
<dbReference type="SUPFAM" id="SSF48576">
    <property type="entry name" value="Terpenoid synthases"/>
    <property type="match status" value="1"/>
</dbReference>
<evidence type="ECO:0000313" key="6">
    <source>
        <dbReference type="Proteomes" id="UP000002357"/>
    </source>
</evidence>
<protein>
    <submittedName>
        <fullName evidence="5">Polyprenyl synthase</fullName>
    </submittedName>
</protein>
<feature type="region of interest" description="Disordered" evidence="4">
    <location>
        <begin position="1"/>
        <end position="29"/>
    </location>
</feature>
<dbReference type="PANTHER" id="PTHR12001:SF44">
    <property type="entry name" value="GERANYLGERANYL PYROPHOSPHATE SYNTHASE"/>
    <property type="match status" value="1"/>
</dbReference>
<dbReference type="Pfam" id="PF00348">
    <property type="entry name" value="polyprenyl_synt"/>
    <property type="match status" value="1"/>
</dbReference>
<dbReference type="PANTHER" id="PTHR12001">
    <property type="entry name" value="GERANYLGERANYL PYROPHOSPHATE SYNTHASE"/>
    <property type="match status" value="1"/>
</dbReference>
<keyword evidence="5" id="KW-0614">Plasmid</keyword>
<dbReference type="InterPro" id="IPR033749">
    <property type="entry name" value="Polyprenyl_synt_CS"/>
</dbReference>
<dbReference type="Gene3D" id="1.10.600.10">
    <property type="entry name" value="Farnesyl Diphosphate Synthase"/>
    <property type="match status" value="1"/>
</dbReference>
<dbReference type="RefSeq" id="WP_003963150.1">
    <property type="nucleotide sequence ID" value="NZ_CM000914.1"/>
</dbReference>
<evidence type="ECO:0000256" key="2">
    <source>
        <dbReference type="ARBA" id="ARBA00022842"/>
    </source>
</evidence>